<protein>
    <submittedName>
        <fullName evidence="1">Uncharacterized protein</fullName>
    </submittedName>
</protein>
<gene>
    <name evidence="1" type="ORF">E3U43_020072</name>
</gene>
<evidence type="ECO:0000313" key="1">
    <source>
        <dbReference type="EMBL" id="TMS11079.1"/>
    </source>
</evidence>
<feature type="non-terminal residue" evidence="1">
    <location>
        <position position="98"/>
    </location>
</feature>
<dbReference type="Proteomes" id="UP000793456">
    <property type="component" value="Chromosome XIV"/>
</dbReference>
<feature type="non-terminal residue" evidence="1">
    <location>
        <position position="1"/>
    </location>
</feature>
<name>A0ACD3QW55_LARCR</name>
<sequence length="98" mass="11107">SKRASWWCVSSSSCAGRRIEMFPDSKKAFLNLLAQVHKWQRECGEGRTVVHCLNGGGRSGTFCACNILLEMIQYQNMVDIFYAVKTLRNCKPNMVESL</sequence>
<evidence type="ECO:0000313" key="2">
    <source>
        <dbReference type="Proteomes" id="UP000793456"/>
    </source>
</evidence>
<organism evidence="1 2">
    <name type="scientific">Larimichthys crocea</name>
    <name type="common">Large yellow croaker</name>
    <name type="synonym">Pseudosciaena crocea</name>
    <dbReference type="NCBI Taxonomy" id="215358"/>
    <lineage>
        <taxon>Eukaryota</taxon>
        <taxon>Metazoa</taxon>
        <taxon>Chordata</taxon>
        <taxon>Craniata</taxon>
        <taxon>Vertebrata</taxon>
        <taxon>Euteleostomi</taxon>
        <taxon>Actinopterygii</taxon>
        <taxon>Neopterygii</taxon>
        <taxon>Teleostei</taxon>
        <taxon>Neoteleostei</taxon>
        <taxon>Acanthomorphata</taxon>
        <taxon>Eupercaria</taxon>
        <taxon>Sciaenidae</taxon>
        <taxon>Larimichthys</taxon>
    </lineage>
</organism>
<proteinExistence type="predicted"/>
<comment type="caution">
    <text evidence="1">The sequence shown here is derived from an EMBL/GenBank/DDBJ whole genome shotgun (WGS) entry which is preliminary data.</text>
</comment>
<dbReference type="EMBL" id="CM011687">
    <property type="protein sequence ID" value="TMS11079.1"/>
    <property type="molecule type" value="Genomic_DNA"/>
</dbReference>
<keyword evidence="2" id="KW-1185">Reference proteome</keyword>
<accession>A0ACD3QW55</accession>
<reference evidence="1" key="1">
    <citation type="submission" date="2018-11" db="EMBL/GenBank/DDBJ databases">
        <title>The sequence and de novo assembly of Larimichthys crocea genome using PacBio and Hi-C technologies.</title>
        <authorList>
            <person name="Xu P."/>
            <person name="Chen B."/>
            <person name="Zhou Z."/>
            <person name="Ke Q."/>
            <person name="Wu Y."/>
            <person name="Bai H."/>
            <person name="Pu F."/>
        </authorList>
    </citation>
    <scope>NUCLEOTIDE SEQUENCE</scope>
    <source>
        <tissue evidence="1">Muscle</tissue>
    </source>
</reference>